<dbReference type="InterPro" id="IPR007021">
    <property type="entry name" value="DUF659"/>
</dbReference>
<dbReference type="GO" id="GO:0005634">
    <property type="term" value="C:nucleus"/>
    <property type="evidence" value="ECO:0007669"/>
    <property type="project" value="UniProtKB-SubCell"/>
</dbReference>
<evidence type="ECO:0000259" key="7">
    <source>
        <dbReference type="Pfam" id="PF04937"/>
    </source>
</evidence>
<dbReference type="GO" id="GO:0046983">
    <property type="term" value="F:protein dimerization activity"/>
    <property type="evidence" value="ECO:0007669"/>
    <property type="project" value="InterPro"/>
</dbReference>
<protein>
    <recommendedName>
        <fullName evidence="11">DUF659 domain-containing protein</fullName>
    </recommendedName>
</protein>
<evidence type="ECO:0000256" key="6">
    <source>
        <dbReference type="SAM" id="MobiDB-lite"/>
    </source>
</evidence>
<dbReference type="SUPFAM" id="SSF53098">
    <property type="entry name" value="Ribonuclease H-like"/>
    <property type="match status" value="1"/>
</dbReference>
<keyword evidence="2" id="KW-0479">Metal-binding</keyword>
<feature type="region of interest" description="Disordered" evidence="6">
    <location>
        <begin position="656"/>
        <end position="689"/>
    </location>
</feature>
<dbReference type="InterPro" id="IPR052035">
    <property type="entry name" value="ZnF_BED_domain_contain"/>
</dbReference>
<dbReference type="InterPro" id="IPR012337">
    <property type="entry name" value="RNaseH-like_sf"/>
</dbReference>
<feature type="compositionally biased region" description="Basic residues" evidence="6">
    <location>
        <begin position="361"/>
        <end position="382"/>
    </location>
</feature>
<dbReference type="EMBL" id="QXFV01003028">
    <property type="protein sequence ID" value="KAE8980690.1"/>
    <property type="molecule type" value="Genomic_DNA"/>
</dbReference>
<evidence type="ECO:0000313" key="10">
    <source>
        <dbReference type="Proteomes" id="UP000429607"/>
    </source>
</evidence>
<evidence type="ECO:0000256" key="3">
    <source>
        <dbReference type="ARBA" id="ARBA00022771"/>
    </source>
</evidence>
<feature type="domain" description="DUF659" evidence="7">
    <location>
        <begin position="167"/>
        <end position="286"/>
    </location>
</feature>
<keyword evidence="4" id="KW-0862">Zinc</keyword>
<dbReference type="Pfam" id="PF05699">
    <property type="entry name" value="Dimer_Tnp_hAT"/>
    <property type="match status" value="1"/>
</dbReference>
<evidence type="ECO:0008006" key="11">
    <source>
        <dbReference type="Google" id="ProtNLM"/>
    </source>
</evidence>
<sequence>MPGGRPKSAVWKHFDGGKERATCLKCQGEIVNAKVEKLERHILKNCAHWTAADRAAYIQRRQHTQQFNRPRASIDATSSGAARGEGEIVQLTQNDLNRLVSRTVFGDGCALRLVERPNFQDLCLAGRPGLSVPSRFLLTGRLLDEDFAKEFADLVAHLMLQPYVAVSEDGCKIVNHQKAVNFVLTGPNMKAKLYTTKVTGSDSQTADYLAEMVGGIMDELNRIRGKADFVTVMVPDNAQTMLAAGDILERTRGIFCSGCGAHTLNLLIQDILKLDSMGETLKKAHSLACFFLQRAQLLARFVEEHEKIAQLDVNDAYTRMLSLPVATRWYSAFNCITSVIKNKDSICGVFNDADVVAKYKAREKKQKTSKKKRTTSKKKRGAAKQTPATGKHKRSKQTTDTTSQEKDKRTITFEEANAIVQDPQFWEHGRKVMKPLSPIVKKIGVLETDGCSIAMVYQTFVDLLKDQRYSNPQDMIDTATMIRTFIEKRWEFLHTDAMGIAFLLDPSRDPDDFVGDDYSKALNSVLVVAERMGYSEEMKAKAFREANAFVNVKLDWTQAERDKQGRTAPMDWWGNHRQFYPALFEMARKIFTIPTSSAAAERSWSTHKYIHSHLRNLLKPETIRKLVFIYSNRNAGDGVPDVVYDLEKFMGGGGNSEHIDDEDVTLENSDGDTSSTDGGNSDDEDEGLGRISVYDRVDYGLEYFGSDSGC</sequence>
<dbReference type="Proteomes" id="UP000429607">
    <property type="component" value="Unassembled WGS sequence"/>
</dbReference>
<evidence type="ECO:0000256" key="5">
    <source>
        <dbReference type="ARBA" id="ARBA00023242"/>
    </source>
</evidence>
<reference evidence="9 10" key="1">
    <citation type="submission" date="2018-09" db="EMBL/GenBank/DDBJ databases">
        <title>Genomic investigation of the strawberry pathogen Phytophthora fragariae indicates pathogenicity is determined by transcriptional variation in three key races.</title>
        <authorList>
            <person name="Adams T.M."/>
            <person name="Armitage A.D."/>
            <person name="Sobczyk M.K."/>
            <person name="Bates H.J."/>
            <person name="Dunwell J.M."/>
            <person name="Nellist C.F."/>
            <person name="Harrison R.J."/>
        </authorList>
    </citation>
    <scope>NUCLEOTIDE SEQUENCE [LARGE SCALE GENOMIC DNA]</scope>
    <source>
        <strain evidence="9 10">SCRP249</strain>
    </source>
</reference>
<keyword evidence="5" id="KW-0539">Nucleus</keyword>
<organism evidence="9 10">
    <name type="scientific">Phytophthora rubi</name>
    <dbReference type="NCBI Taxonomy" id="129364"/>
    <lineage>
        <taxon>Eukaryota</taxon>
        <taxon>Sar</taxon>
        <taxon>Stramenopiles</taxon>
        <taxon>Oomycota</taxon>
        <taxon>Peronosporomycetes</taxon>
        <taxon>Peronosporales</taxon>
        <taxon>Peronosporaceae</taxon>
        <taxon>Phytophthora</taxon>
    </lineage>
</organism>
<proteinExistence type="predicted"/>
<gene>
    <name evidence="9" type="ORF">PR001_g24214</name>
</gene>
<accession>A0A6A3IEE6</accession>
<feature type="region of interest" description="Disordered" evidence="6">
    <location>
        <begin position="361"/>
        <end position="410"/>
    </location>
</feature>
<comment type="subcellular location">
    <subcellularLocation>
        <location evidence="1">Nucleus</location>
    </subcellularLocation>
</comment>
<keyword evidence="3" id="KW-0863">Zinc-finger</keyword>
<dbReference type="GO" id="GO:0008270">
    <property type="term" value="F:zinc ion binding"/>
    <property type="evidence" value="ECO:0007669"/>
    <property type="project" value="UniProtKB-KW"/>
</dbReference>
<evidence type="ECO:0000256" key="1">
    <source>
        <dbReference type="ARBA" id="ARBA00004123"/>
    </source>
</evidence>
<evidence type="ECO:0000256" key="2">
    <source>
        <dbReference type="ARBA" id="ARBA00022723"/>
    </source>
</evidence>
<dbReference type="Pfam" id="PF04937">
    <property type="entry name" value="DUF659"/>
    <property type="match status" value="1"/>
</dbReference>
<dbReference type="InterPro" id="IPR008906">
    <property type="entry name" value="HATC_C_dom"/>
</dbReference>
<feature type="domain" description="HAT C-terminal dimerisation" evidence="8">
    <location>
        <begin position="566"/>
        <end position="632"/>
    </location>
</feature>
<evidence type="ECO:0000256" key="4">
    <source>
        <dbReference type="ARBA" id="ARBA00022833"/>
    </source>
</evidence>
<dbReference type="PANTHER" id="PTHR46481:SF10">
    <property type="entry name" value="ZINC FINGER BED DOMAIN-CONTAINING PROTEIN 39"/>
    <property type="match status" value="1"/>
</dbReference>
<dbReference type="AlphaFoldDB" id="A0A6A3IEE6"/>
<comment type="caution">
    <text evidence="9">The sequence shown here is derived from an EMBL/GenBank/DDBJ whole genome shotgun (WGS) entry which is preliminary data.</text>
</comment>
<dbReference type="PANTHER" id="PTHR46481">
    <property type="entry name" value="ZINC FINGER BED DOMAIN-CONTAINING PROTEIN 4"/>
    <property type="match status" value="1"/>
</dbReference>
<name>A0A6A3IEE6_9STRA</name>
<evidence type="ECO:0000259" key="8">
    <source>
        <dbReference type="Pfam" id="PF05699"/>
    </source>
</evidence>
<evidence type="ECO:0000313" key="9">
    <source>
        <dbReference type="EMBL" id="KAE8980690.1"/>
    </source>
</evidence>